<reference evidence="2 3" key="1">
    <citation type="submission" date="2023-10" db="EMBL/GenBank/DDBJ databases">
        <title>Genomes of two closely related lineages of the louse Polyplax serrata with different host specificities.</title>
        <authorList>
            <person name="Martinu J."/>
            <person name="Tarabai H."/>
            <person name="Stefka J."/>
            <person name="Hypsa V."/>
        </authorList>
    </citation>
    <scope>NUCLEOTIDE SEQUENCE [LARGE SCALE GENOMIC DNA]</scope>
    <source>
        <strain evidence="2">HR10_N</strain>
    </source>
</reference>
<gene>
    <name evidence="2" type="ORF">RUM43_009041</name>
</gene>
<evidence type="ECO:0000313" key="3">
    <source>
        <dbReference type="Proteomes" id="UP001372834"/>
    </source>
</evidence>
<evidence type="ECO:0000313" key="2">
    <source>
        <dbReference type="EMBL" id="KAK6623189.1"/>
    </source>
</evidence>
<sequence length="69" mass="7570">MLERVLAATPVPVVTVYRSAVLPSDRKQPERLKLAVIHAVEQGKNFMDTNPSRGEGNKPGQRCRGARDG</sequence>
<dbReference type="AlphaFoldDB" id="A0AAN8PVU1"/>
<comment type="caution">
    <text evidence="2">The sequence shown here is derived from an EMBL/GenBank/DDBJ whole genome shotgun (WGS) entry which is preliminary data.</text>
</comment>
<protein>
    <submittedName>
        <fullName evidence="2">Uncharacterized protein</fullName>
    </submittedName>
</protein>
<evidence type="ECO:0000256" key="1">
    <source>
        <dbReference type="SAM" id="MobiDB-lite"/>
    </source>
</evidence>
<organism evidence="2 3">
    <name type="scientific">Polyplax serrata</name>
    <name type="common">Common mouse louse</name>
    <dbReference type="NCBI Taxonomy" id="468196"/>
    <lineage>
        <taxon>Eukaryota</taxon>
        <taxon>Metazoa</taxon>
        <taxon>Ecdysozoa</taxon>
        <taxon>Arthropoda</taxon>
        <taxon>Hexapoda</taxon>
        <taxon>Insecta</taxon>
        <taxon>Pterygota</taxon>
        <taxon>Neoptera</taxon>
        <taxon>Paraneoptera</taxon>
        <taxon>Psocodea</taxon>
        <taxon>Troctomorpha</taxon>
        <taxon>Phthiraptera</taxon>
        <taxon>Anoplura</taxon>
        <taxon>Polyplacidae</taxon>
        <taxon>Polyplax</taxon>
    </lineage>
</organism>
<name>A0AAN8PVU1_POLSC</name>
<dbReference type="Proteomes" id="UP001372834">
    <property type="component" value="Unassembled WGS sequence"/>
</dbReference>
<feature type="region of interest" description="Disordered" evidence="1">
    <location>
        <begin position="45"/>
        <end position="69"/>
    </location>
</feature>
<proteinExistence type="predicted"/>
<accession>A0AAN8PVU1</accession>
<dbReference type="EMBL" id="JAWJWE010000038">
    <property type="protein sequence ID" value="KAK6623189.1"/>
    <property type="molecule type" value="Genomic_DNA"/>
</dbReference>